<accession>A0A3S5B5M9</accession>
<evidence type="ECO:0000313" key="2">
    <source>
        <dbReference type="EMBL" id="VEL37230.1"/>
    </source>
</evidence>
<evidence type="ECO:0000256" key="1">
    <source>
        <dbReference type="SAM" id="Coils"/>
    </source>
</evidence>
<keyword evidence="3" id="KW-1185">Reference proteome</keyword>
<dbReference type="Proteomes" id="UP000784294">
    <property type="component" value="Unassembled WGS sequence"/>
</dbReference>
<reference evidence="2" key="1">
    <citation type="submission" date="2018-11" db="EMBL/GenBank/DDBJ databases">
        <authorList>
            <consortium name="Pathogen Informatics"/>
        </authorList>
    </citation>
    <scope>NUCLEOTIDE SEQUENCE</scope>
</reference>
<name>A0A3S5B5M9_9PLAT</name>
<keyword evidence="1" id="KW-0175">Coiled coil</keyword>
<dbReference type="EMBL" id="CAAALY010254378">
    <property type="protein sequence ID" value="VEL37230.1"/>
    <property type="molecule type" value="Genomic_DNA"/>
</dbReference>
<protein>
    <submittedName>
        <fullName evidence="2">Uncharacterized protein</fullName>
    </submittedName>
</protein>
<sequence length="272" mass="30983">MRRLMNIFSSTEQLLATDFKLPQTTDMNEAKAVTAEYTRQLEEARQKLLQKARQDYEEAMKTAEALMEAARKGEISMDEAERFMAATKAAGERLFRMANQDVQQRLIEVQTAVEQAVEFALRLAQLTDWMQESESLGEIGETADLQITSLNFDLSGLSPDEAIEKLKIHFTSIEEHEKALLEAEARLAEIKASGVQNIDEVYLDEVLDILLMLAVFIDNLYEIDVLVQLNENRKWLWTVKLLFPLPPFSMQIINLLAVSELSLELEPLTVTL</sequence>
<gene>
    <name evidence="2" type="ORF">PXEA_LOCUS30670</name>
</gene>
<evidence type="ECO:0000313" key="3">
    <source>
        <dbReference type="Proteomes" id="UP000784294"/>
    </source>
</evidence>
<proteinExistence type="predicted"/>
<organism evidence="2 3">
    <name type="scientific">Protopolystoma xenopodis</name>
    <dbReference type="NCBI Taxonomy" id="117903"/>
    <lineage>
        <taxon>Eukaryota</taxon>
        <taxon>Metazoa</taxon>
        <taxon>Spiralia</taxon>
        <taxon>Lophotrochozoa</taxon>
        <taxon>Platyhelminthes</taxon>
        <taxon>Monogenea</taxon>
        <taxon>Polyopisthocotylea</taxon>
        <taxon>Polystomatidea</taxon>
        <taxon>Polystomatidae</taxon>
        <taxon>Protopolystoma</taxon>
    </lineage>
</organism>
<dbReference type="AlphaFoldDB" id="A0A3S5B5M9"/>
<feature type="coiled-coil region" evidence="1">
    <location>
        <begin position="27"/>
        <end position="73"/>
    </location>
</feature>
<comment type="caution">
    <text evidence="2">The sequence shown here is derived from an EMBL/GenBank/DDBJ whole genome shotgun (WGS) entry which is preliminary data.</text>
</comment>
<dbReference type="OrthoDB" id="6281576at2759"/>